<proteinExistence type="predicted"/>
<dbReference type="Proteomes" id="UP000828251">
    <property type="component" value="Unassembled WGS sequence"/>
</dbReference>
<name>A0A9D3UGK6_9ROSI</name>
<dbReference type="EMBL" id="JAIQCV010000012">
    <property type="protein sequence ID" value="KAH1040132.1"/>
    <property type="molecule type" value="Genomic_DNA"/>
</dbReference>
<keyword evidence="2" id="KW-1185">Reference proteome</keyword>
<evidence type="ECO:0000313" key="2">
    <source>
        <dbReference type="Proteomes" id="UP000828251"/>
    </source>
</evidence>
<evidence type="ECO:0000313" key="1">
    <source>
        <dbReference type="EMBL" id="KAH1040132.1"/>
    </source>
</evidence>
<gene>
    <name evidence="1" type="ORF">J1N35_041875</name>
</gene>
<dbReference type="PANTHER" id="PTHR10775">
    <property type="entry name" value="OS08G0208400 PROTEIN"/>
    <property type="match status" value="1"/>
</dbReference>
<dbReference type="InterPro" id="IPR004242">
    <property type="entry name" value="Transposase_21"/>
</dbReference>
<dbReference type="OrthoDB" id="967168at2759"/>
<dbReference type="PANTHER" id="PTHR10775:SF173">
    <property type="match status" value="1"/>
</dbReference>
<protein>
    <submittedName>
        <fullName evidence="1">Uncharacterized protein</fullName>
    </submittedName>
</protein>
<accession>A0A9D3UGK6</accession>
<reference evidence="1 2" key="1">
    <citation type="journal article" date="2021" name="Plant Biotechnol. J.">
        <title>Multi-omics assisted identification of the key and species-specific regulatory components of drought-tolerant mechanisms in Gossypium stocksii.</title>
        <authorList>
            <person name="Yu D."/>
            <person name="Ke L."/>
            <person name="Zhang D."/>
            <person name="Wu Y."/>
            <person name="Sun Y."/>
            <person name="Mei J."/>
            <person name="Sun J."/>
            <person name="Sun Y."/>
        </authorList>
    </citation>
    <scope>NUCLEOTIDE SEQUENCE [LARGE SCALE GENOMIC DNA]</scope>
    <source>
        <strain evidence="2">cv. E1</strain>
        <tissue evidence="1">Leaf</tissue>
    </source>
</reference>
<comment type="caution">
    <text evidence="1">The sequence shown here is derived from an EMBL/GenBank/DDBJ whole genome shotgun (WGS) entry which is preliminary data.</text>
</comment>
<dbReference type="Pfam" id="PF02992">
    <property type="entry name" value="Transposase_21"/>
    <property type="match status" value="1"/>
</dbReference>
<dbReference type="AlphaFoldDB" id="A0A9D3UGK6"/>
<sequence length="120" mass="13776">MNEELYEGSKYSKMSFCIHLFHLKCLGGLIGNSSFILSMIIPGEKGPENDIDIYLQPLIEELKQLWVSVETYDILRKENFYLRVALLWSINDFPTYANLSDWSTKGCYACPCCVTQTCSK</sequence>
<organism evidence="1 2">
    <name type="scientific">Gossypium stocksii</name>
    <dbReference type="NCBI Taxonomy" id="47602"/>
    <lineage>
        <taxon>Eukaryota</taxon>
        <taxon>Viridiplantae</taxon>
        <taxon>Streptophyta</taxon>
        <taxon>Embryophyta</taxon>
        <taxon>Tracheophyta</taxon>
        <taxon>Spermatophyta</taxon>
        <taxon>Magnoliopsida</taxon>
        <taxon>eudicotyledons</taxon>
        <taxon>Gunneridae</taxon>
        <taxon>Pentapetalae</taxon>
        <taxon>rosids</taxon>
        <taxon>malvids</taxon>
        <taxon>Malvales</taxon>
        <taxon>Malvaceae</taxon>
        <taxon>Malvoideae</taxon>
        <taxon>Gossypium</taxon>
    </lineage>
</organism>